<evidence type="ECO:0000259" key="10">
    <source>
        <dbReference type="PROSITE" id="PS50109"/>
    </source>
</evidence>
<dbReference type="Gene3D" id="3.30.565.10">
    <property type="entry name" value="Histidine kinase-like ATPase, C-terminal domain"/>
    <property type="match status" value="1"/>
</dbReference>
<dbReference type="PANTHER" id="PTHR43547">
    <property type="entry name" value="TWO-COMPONENT HISTIDINE KINASE"/>
    <property type="match status" value="1"/>
</dbReference>
<dbReference type="InterPro" id="IPR036890">
    <property type="entry name" value="HATPase_C_sf"/>
</dbReference>
<dbReference type="GO" id="GO:0000155">
    <property type="term" value="F:phosphorelay sensor kinase activity"/>
    <property type="evidence" value="ECO:0007669"/>
    <property type="project" value="InterPro"/>
</dbReference>
<keyword evidence="8" id="KW-0472">Membrane</keyword>
<keyword evidence="5" id="KW-0238">DNA-binding</keyword>
<dbReference type="InterPro" id="IPR018062">
    <property type="entry name" value="HTH_AraC-typ_CS"/>
</dbReference>
<comment type="caution">
    <text evidence="12">The sequence shown here is derived from an EMBL/GenBank/DDBJ whole genome shotgun (WGS) entry which is preliminary data.</text>
</comment>
<feature type="modified residue" description="4-aspartylphosphate" evidence="7">
    <location>
        <position position="1166"/>
    </location>
</feature>
<dbReference type="PROSITE" id="PS50110">
    <property type="entry name" value="RESPONSE_REGULATORY"/>
    <property type="match status" value="1"/>
</dbReference>
<dbReference type="InterPro" id="IPR011123">
    <property type="entry name" value="Y_Y_Y"/>
</dbReference>
<evidence type="ECO:0000256" key="5">
    <source>
        <dbReference type="ARBA" id="ARBA00023125"/>
    </source>
</evidence>
<dbReference type="Gene3D" id="3.40.50.2300">
    <property type="match status" value="1"/>
</dbReference>
<keyword evidence="8" id="KW-1133">Transmembrane helix</keyword>
<protein>
    <recommendedName>
        <fullName evidence="2">histidine kinase</fullName>
        <ecNumber evidence="2">2.7.13.3</ecNumber>
    </recommendedName>
</protein>
<sequence>MIHSQGDTSWPVLEPSYIHNFNDFVSSNVRSVKNFFEDRQGRIWLDPRVNDQLIRSLHLFVLNDYDFIPVDVKHPFLTGTMSFLAGLNEAQELVLYNSANHIFKFNPDSKEVKEIAALPADLPEKAIRNVTIGSNGDIFVLATYDHKLLLYQVDRSGIKELARIDQQNELQFAFKFFLQQLPLLENERGIWFVGNTLPLYHYDLQSQTLHAYSVDELADRSFSGYDSDNMEGDARIMAYQDDLILCFPKLQHKLFRFDLSNARLTPYFDFPLTWEPHDIAKDQSGNLLFLFKDPSEQYRAILEDHTGARFDYTSICRQVGKGEIVQMKSRDFFREVIINRERDFFSAGVRQTAGLRAFPGDRHYLLPMNIPELPLLVQDRSFHLHRIERDRMVPVSASAVAEDCRLYYLQKAHFRHAVSMPSGEAWVLHKGEEEGLVVLDTAMNSCKNYPMDPMPERIARWDDTTLLLYGNLQLSFFDTRTGRQRAALAQELQLEVNPYPYQIMVDKDSILWFSNSNRLLKIDLLRGTQKVIGREDGFEDFRFHEIYQSRSGKIYFGSATRGVQIYDPISGQVKIVDYNLGLADNSVRAIQEDDAGFIWVGTVNGISLLDPEGNVLRNFFEEDGLPDNEIIRNVGLKTESGQLLFSTRTGVVMIEPEILKAFLYEENEDKPFLTQMAYYDPRQQRKVSVNIYSDRTQLVSLPADHRYLQLKFAIPNLVQPTANRFAYMLEGKDEDWTFLGSQHELNLSHLPAGKYRMLIKGADYLNNWTRESLVVQIHAREFFYKQDWFYALCGLFLAGLAGIWIIWLRFEKRRLEKEVDKRTTEIRTDKELIEQQAEDLQRANQMQSRFFTNISHELRTPVTLIGTPVEQILQKYDGALPPALIRSLHMVRSNTQKLNGLVEEILELTKLESGNVKLKETPIPIRLFIRQLFSAFENQASQKHLDYTFISDVPSDLYLSLDRSRLAKIVNNLLSNALKFTPENETVQLHLSAENQGSVVNPEQYHLRISVADSGRGIPPEDLPRIFDRYFQTGRSSLPTEGGTGIGLALSRELTRVMRGELTVNSDWGKGSTFTLSIPGLAKVDAPLDHGSPAPSPAEAVSNNLQPDIQNQQQILIVEDNPDMQELLLSILSDHYPCELAGNGAEAWKILQDKRQAEAIKLIISDIMMPEMDGYDLLERIKATPHLETIPVIMLTARTGETDKLRALRMGVDDYLGKPFSVSELLVRSQNLLRRYQLRRQYQQEVTVEEDVSTPPDANQTWLLEIESLILEAIHKKIELNVAYLSHHLNLGDRQLLRRLKALTGLTVNQYMLEIKLQYARNLLEERAFSTIAETAYASGFKTPAYFSRTYKKRFGKSPKEYFEALG</sequence>
<feature type="domain" description="HTH araC/xylS-type" evidence="9">
    <location>
        <begin position="1264"/>
        <end position="1365"/>
    </location>
</feature>
<dbReference type="GO" id="GO:0003700">
    <property type="term" value="F:DNA-binding transcription factor activity"/>
    <property type="evidence" value="ECO:0007669"/>
    <property type="project" value="InterPro"/>
</dbReference>
<feature type="domain" description="Response regulatory" evidence="11">
    <location>
        <begin position="1114"/>
        <end position="1233"/>
    </location>
</feature>
<dbReference type="SUPFAM" id="SSF47384">
    <property type="entry name" value="Homodimeric domain of signal transducing histidine kinase"/>
    <property type="match status" value="1"/>
</dbReference>
<evidence type="ECO:0000256" key="8">
    <source>
        <dbReference type="SAM" id="Phobius"/>
    </source>
</evidence>
<evidence type="ECO:0000313" key="13">
    <source>
        <dbReference type="Proteomes" id="UP000223913"/>
    </source>
</evidence>
<dbReference type="Gene3D" id="2.130.10.10">
    <property type="entry name" value="YVTN repeat-like/Quinoprotein amine dehydrogenase"/>
    <property type="match status" value="1"/>
</dbReference>
<feature type="transmembrane region" description="Helical" evidence="8">
    <location>
        <begin position="788"/>
        <end position="808"/>
    </location>
</feature>
<accession>A0A2D0NBB7</accession>
<evidence type="ECO:0000256" key="6">
    <source>
        <dbReference type="ARBA" id="ARBA00023163"/>
    </source>
</evidence>
<dbReference type="SMART" id="SM00448">
    <property type="entry name" value="REC"/>
    <property type="match status" value="1"/>
</dbReference>
<evidence type="ECO:0000256" key="4">
    <source>
        <dbReference type="ARBA" id="ARBA00023015"/>
    </source>
</evidence>
<dbReference type="EMBL" id="PDUD01000021">
    <property type="protein sequence ID" value="PHN05469.1"/>
    <property type="molecule type" value="Genomic_DNA"/>
</dbReference>
<dbReference type="PROSITE" id="PS01124">
    <property type="entry name" value="HTH_ARAC_FAMILY_2"/>
    <property type="match status" value="1"/>
</dbReference>
<organism evidence="12 13">
    <name type="scientific">Flavilitoribacter nigricans (strain ATCC 23147 / DSM 23189 / NBRC 102662 / NCIMB 1420 / SS-2)</name>
    <name type="common">Lewinella nigricans</name>
    <dbReference type="NCBI Taxonomy" id="1122177"/>
    <lineage>
        <taxon>Bacteria</taxon>
        <taxon>Pseudomonadati</taxon>
        <taxon>Bacteroidota</taxon>
        <taxon>Saprospiria</taxon>
        <taxon>Saprospirales</taxon>
        <taxon>Lewinellaceae</taxon>
        <taxon>Flavilitoribacter</taxon>
    </lineage>
</organism>
<keyword evidence="8" id="KW-0812">Transmembrane</keyword>
<dbReference type="InterPro" id="IPR003594">
    <property type="entry name" value="HATPase_dom"/>
</dbReference>
<dbReference type="SMART" id="SM00388">
    <property type="entry name" value="HisKA"/>
    <property type="match status" value="1"/>
</dbReference>
<dbReference type="PROSITE" id="PS00041">
    <property type="entry name" value="HTH_ARAC_FAMILY_1"/>
    <property type="match status" value="1"/>
</dbReference>
<evidence type="ECO:0000259" key="11">
    <source>
        <dbReference type="PROSITE" id="PS50110"/>
    </source>
</evidence>
<dbReference type="GO" id="GO:0043565">
    <property type="term" value="F:sequence-specific DNA binding"/>
    <property type="evidence" value="ECO:0007669"/>
    <property type="project" value="InterPro"/>
</dbReference>
<dbReference type="Pfam" id="PF07495">
    <property type="entry name" value="Y_Y_Y"/>
    <property type="match status" value="1"/>
</dbReference>
<dbReference type="InterPro" id="IPR018060">
    <property type="entry name" value="HTH_AraC"/>
</dbReference>
<dbReference type="InterPro" id="IPR003661">
    <property type="entry name" value="HisK_dim/P_dom"/>
</dbReference>
<dbReference type="Pfam" id="PF12833">
    <property type="entry name" value="HTH_18"/>
    <property type="match status" value="1"/>
</dbReference>
<feature type="domain" description="Histidine kinase" evidence="10">
    <location>
        <begin position="853"/>
        <end position="1082"/>
    </location>
</feature>
<dbReference type="Pfam" id="PF02518">
    <property type="entry name" value="HATPase_c"/>
    <property type="match status" value="1"/>
</dbReference>
<evidence type="ECO:0000313" key="12">
    <source>
        <dbReference type="EMBL" id="PHN05469.1"/>
    </source>
</evidence>
<dbReference type="SMART" id="SM00342">
    <property type="entry name" value="HTH_ARAC"/>
    <property type="match status" value="1"/>
</dbReference>
<dbReference type="Gene3D" id="2.60.40.10">
    <property type="entry name" value="Immunoglobulins"/>
    <property type="match status" value="1"/>
</dbReference>
<dbReference type="EC" id="2.7.13.3" evidence="2"/>
<dbReference type="PROSITE" id="PS50109">
    <property type="entry name" value="HIS_KIN"/>
    <property type="match status" value="1"/>
</dbReference>
<dbReference type="Pfam" id="PF00512">
    <property type="entry name" value="HisKA"/>
    <property type="match status" value="1"/>
</dbReference>
<dbReference type="PROSITE" id="PS50096">
    <property type="entry name" value="IQ"/>
    <property type="match status" value="1"/>
</dbReference>
<dbReference type="Pfam" id="PF00072">
    <property type="entry name" value="Response_reg"/>
    <property type="match status" value="1"/>
</dbReference>
<dbReference type="InterPro" id="IPR011006">
    <property type="entry name" value="CheY-like_superfamily"/>
</dbReference>
<keyword evidence="4" id="KW-0805">Transcription regulation</keyword>
<dbReference type="InterPro" id="IPR005467">
    <property type="entry name" value="His_kinase_dom"/>
</dbReference>
<dbReference type="InterPro" id="IPR001789">
    <property type="entry name" value="Sig_transdc_resp-reg_receiver"/>
</dbReference>
<dbReference type="InterPro" id="IPR015943">
    <property type="entry name" value="WD40/YVTN_repeat-like_dom_sf"/>
</dbReference>
<keyword evidence="6" id="KW-0804">Transcription</keyword>
<dbReference type="InterPro" id="IPR036097">
    <property type="entry name" value="HisK_dim/P_sf"/>
</dbReference>
<evidence type="ECO:0000259" key="9">
    <source>
        <dbReference type="PROSITE" id="PS01124"/>
    </source>
</evidence>
<dbReference type="InterPro" id="IPR013783">
    <property type="entry name" value="Ig-like_fold"/>
</dbReference>
<dbReference type="CDD" id="cd17574">
    <property type="entry name" value="REC_OmpR"/>
    <property type="match status" value="1"/>
</dbReference>
<dbReference type="CDD" id="cd16922">
    <property type="entry name" value="HATPase_EvgS-ArcB-TorS-like"/>
    <property type="match status" value="1"/>
</dbReference>
<name>A0A2D0NBB7_FLAN2</name>
<dbReference type="PRINTS" id="PR00344">
    <property type="entry name" value="BCTRLSENSOR"/>
</dbReference>
<dbReference type="SUPFAM" id="SSF46689">
    <property type="entry name" value="Homeodomain-like"/>
    <property type="match status" value="1"/>
</dbReference>
<keyword evidence="13" id="KW-1185">Reference proteome</keyword>
<dbReference type="SUPFAM" id="SSF55874">
    <property type="entry name" value="ATPase domain of HSP90 chaperone/DNA topoisomerase II/histidine kinase"/>
    <property type="match status" value="1"/>
</dbReference>
<proteinExistence type="predicted"/>
<dbReference type="SUPFAM" id="SSF101898">
    <property type="entry name" value="NHL repeat"/>
    <property type="match status" value="1"/>
</dbReference>
<dbReference type="Gene3D" id="1.10.287.130">
    <property type="match status" value="1"/>
</dbReference>
<evidence type="ECO:0000256" key="3">
    <source>
        <dbReference type="ARBA" id="ARBA00022553"/>
    </source>
</evidence>
<evidence type="ECO:0000256" key="7">
    <source>
        <dbReference type="PROSITE-ProRule" id="PRU00169"/>
    </source>
</evidence>
<dbReference type="PANTHER" id="PTHR43547:SF2">
    <property type="entry name" value="HYBRID SIGNAL TRANSDUCTION HISTIDINE KINASE C"/>
    <property type="match status" value="1"/>
</dbReference>
<evidence type="ECO:0000256" key="1">
    <source>
        <dbReference type="ARBA" id="ARBA00000085"/>
    </source>
</evidence>
<keyword evidence="3 7" id="KW-0597">Phosphoprotein</keyword>
<dbReference type="InterPro" id="IPR011110">
    <property type="entry name" value="Reg_prop"/>
</dbReference>
<dbReference type="Gene3D" id="1.10.10.60">
    <property type="entry name" value="Homeodomain-like"/>
    <property type="match status" value="1"/>
</dbReference>
<dbReference type="SUPFAM" id="SSF52172">
    <property type="entry name" value="CheY-like"/>
    <property type="match status" value="1"/>
</dbReference>
<gene>
    <name evidence="12" type="ORF">CRP01_15855</name>
</gene>
<reference evidence="12 13" key="1">
    <citation type="submission" date="2017-10" db="EMBL/GenBank/DDBJ databases">
        <title>The draft genome sequence of Lewinella nigricans NBRC 102662.</title>
        <authorList>
            <person name="Wang K."/>
        </authorList>
    </citation>
    <scope>NUCLEOTIDE SEQUENCE [LARGE SCALE GENOMIC DNA]</scope>
    <source>
        <strain evidence="12 13">NBRC 102662</strain>
    </source>
</reference>
<dbReference type="SUPFAM" id="SSF63829">
    <property type="entry name" value="Calcium-dependent phosphotriesterase"/>
    <property type="match status" value="1"/>
</dbReference>
<dbReference type="Proteomes" id="UP000223913">
    <property type="component" value="Unassembled WGS sequence"/>
</dbReference>
<dbReference type="InterPro" id="IPR004358">
    <property type="entry name" value="Sig_transdc_His_kin-like_C"/>
</dbReference>
<dbReference type="InterPro" id="IPR009057">
    <property type="entry name" value="Homeodomain-like_sf"/>
</dbReference>
<dbReference type="CDD" id="cd00082">
    <property type="entry name" value="HisKA"/>
    <property type="match status" value="1"/>
</dbReference>
<evidence type="ECO:0000256" key="2">
    <source>
        <dbReference type="ARBA" id="ARBA00012438"/>
    </source>
</evidence>
<dbReference type="Pfam" id="PF07494">
    <property type="entry name" value="Reg_prop"/>
    <property type="match status" value="1"/>
</dbReference>
<comment type="catalytic activity">
    <reaction evidence="1">
        <text>ATP + protein L-histidine = ADP + protein N-phospho-L-histidine.</text>
        <dbReference type="EC" id="2.7.13.3"/>
    </reaction>
</comment>
<dbReference type="SMART" id="SM00387">
    <property type="entry name" value="HATPase_c"/>
    <property type="match status" value="1"/>
</dbReference>